<dbReference type="InParanoid" id="A0A0C3EC97"/>
<name>A0A0C3EC97_9AGAM</name>
<dbReference type="OrthoDB" id="2142040at2759"/>
<accession>A0A0C3EC97</accession>
<evidence type="ECO:0000313" key="2">
    <source>
        <dbReference type="Proteomes" id="UP000053989"/>
    </source>
</evidence>
<gene>
    <name evidence="1" type="ORF">SCLCIDRAFT_475394</name>
</gene>
<dbReference type="EMBL" id="KN822022">
    <property type="protein sequence ID" value="KIM65551.1"/>
    <property type="molecule type" value="Genomic_DNA"/>
</dbReference>
<organism evidence="1 2">
    <name type="scientific">Scleroderma citrinum Foug A</name>
    <dbReference type="NCBI Taxonomy" id="1036808"/>
    <lineage>
        <taxon>Eukaryota</taxon>
        <taxon>Fungi</taxon>
        <taxon>Dikarya</taxon>
        <taxon>Basidiomycota</taxon>
        <taxon>Agaricomycotina</taxon>
        <taxon>Agaricomycetes</taxon>
        <taxon>Agaricomycetidae</taxon>
        <taxon>Boletales</taxon>
        <taxon>Sclerodermatineae</taxon>
        <taxon>Sclerodermataceae</taxon>
        <taxon>Scleroderma</taxon>
    </lineage>
</organism>
<keyword evidence="2" id="KW-1185">Reference proteome</keyword>
<reference evidence="2" key="2">
    <citation type="submission" date="2015-01" db="EMBL/GenBank/DDBJ databases">
        <title>Evolutionary Origins and Diversification of the Mycorrhizal Mutualists.</title>
        <authorList>
            <consortium name="DOE Joint Genome Institute"/>
            <consortium name="Mycorrhizal Genomics Consortium"/>
            <person name="Kohler A."/>
            <person name="Kuo A."/>
            <person name="Nagy L.G."/>
            <person name="Floudas D."/>
            <person name="Copeland A."/>
            <person name="Barry K.W."/>
            <person name="Cichocki N."/>
            <person name="Veneault-Fourrey C."/>
            <person name="LaButti K."/>
            <person name="Lindquist E.A."/>
            <person name="Lipzen A."/>
            <person name="Lundell T."/>
            <person name="Morin E."/>
            <person name="Murat C."/>
            <person name="Riley R."/>
            <person name="Ohm R."/>
            <person name="Sun H."/>
            <person name="Tunlid A."/>
            <person name="Henrissat B."/>
            <person name="Grigoriev I.V."/>
            <person name="Hibbett D.S."/>
            <person name="Martin F."/>
        </authorList>
    </citation>
    <scope>NUCLEOTIDE SEQUENCE [LARGE SCALE GENOMIC DNA]</scope>
    <source>
        <strain evidence="2">Foug A</strain>
    </source>
</reference>
<protein>
    <recommendedName>
        <fullName evidence="3">VWFA domain-containing protein</fullName>
    </recommendedName>
</protein>
<sequence length="245" mass="26783">MLRILFGSIRRTLSNAPGHQHPHSLLSPKMGPVQKVLSGKTSLISTPIIRPRYNIQDHLREPAVKVLSATKTVFLVDESLLETEGNLLSNLFLEARDAIAGIVELSNSRGLRGIDLHMLHQDGYAENMLSVDDLTNMFAKVQVDGTETPTGTRLAQLLDHYLPLIEFPESTHAPITITVVSGSAPTDPDVLVKCIVAAAQRLDDSGVRSDMFGIQFIQMGTEAATRSALRLLGDNFAARHNIRVC</sequence>
<dbReference type="STRING" id="1036808.A0A0C3EC97"/>
<evidence type="ECO:0000313" key="1">
    <source>
        <dbReference type="EMBL" id="KIM65551.1"/>
    </source>
</evidence>
<proteinExistence type="predicted"/>
<dbReference type="AlphaFoldDB" id="A0A0C3EC97"/>
<evidence type="ECO:0008006" key="3">
    <source>
        <dbReference type="Google" id="ProtNLM"/>
    </source>
</evidence>
<dbReference type="PANTHER" id="PTHR34706">
    <property type="entry name" value="SLR1338 PROTEIN"/>
    <property type="match status" value="1"/>
</dbReference>
<dbReference type="HOGENOM" id="CLU_1134138_0_0_1"/>
<dbReference type="Proteomes" id="UP000053989">
    <property type="component" value="Unassembled WGS sequence"/>
</dbReference>
<reference evidence="1 2" key="1">
    <citation type="submission" date="2014-04" db="EMBL/GenBank/DDBJ databases">
        <authorList>
            <consortium name="DOE Joint Genome Institute"/>
            <person name="Kuo A."/>
            <person name="Kohler A."/>
            <person name="Nagy L.G."/>
            <person name="Floudas D."/>
            <person name="Copeland A."/>
            <person name="Barry K.W."/>
            <person name="Cichocki N."/>
            <person name="Veneault-Fourrey C."/>
            <person name="LaButti K."/>
            <person name="Lindquist E.A."/>
            <person name="Lipzen A."/>
            <person name="Lundell T."/>
            <person name="Morin E."/>
            <person name="Murat C."/>
            <person name="Sun H."/>
            <person name="Tunlid A."/>
            <person name="Henrissat B."/>
            <person name="Grigoriev I.V."/>
            <person name="Hibbett D.S."/>
            <person name="Martin F."/>
            <person name="Nordberg H.P."/>
            <person name="Cantor M.N."/>
            <person name="Hua S.X."/>
        </authorList>
    </citation>
    <scope>NUCLEOTIDE SEQUENCE [LARGE SCALE GENOMIC DNA]</scope>
    <source>
        <strain evidence="1 2">Foug A</strain>
    </source>
</reference>
<dbReference type="PANTHER" id="PTHR34706:SF1">
    <property type="entry name" value="VWFA DOMAIN-CONTAINING PROTEIN"/>
    <property type="match status" value="1"/>
</dbReference>